<feature type="compositionally biased region" description="Basic and acidic residues" evidence="2">
    <location>
        <begin position="276"/>
        <end position="287"/>
    </location>
</feature>
<dbReference type="EMBL" id="JACVEL010000007">
    <property type="protein sequence ID" value="MBC9813008.1"/>
    <property type="molecule type" value="Genomic_DNA"/>
</dbReference>
<gene>
    <name evidence="3" type="ORF">H9Y05_11065</name>
</gene>
<protein>
    <submittedName>
        <fullName evidence="3">Uncharacterized protein</fullName>
    </submittedName>
</protein>
<accession>A0A8J6PR56</accession>
<keyword evidence="1" id="KW-0175">Coiled coil</keyword>
<reference evidence="3" key="1">
    <citation type="submission" date="2020-09" db="EMBL/GenBank/DDBJ databases">
        <title>Taishania pollutisoli gen. nov., sp. nov., Isolated from Tetrabromobisphenol A-Contaminated Soil.</title>
        <authorList>
            <person name="Chen Q."/>
        </authorList>
    </citation>
    <scope>NUCLEOTIDE SEQUENCE</scope>
    <source>
        <strain evidence="3">CZZ-1</strain>
    </source>
</reference>
<proteinExistence type="predicted"/>
<feature type="region of interest" description="Disordered" evidence="2">
    <location>
        <begin position="276"/>
        <end position="337"/>
    </location>
</feature>
<evidence type="ECO:0000313" key="4">
    <source>
        <dbReference type="Proteomes" id="UP000652681"/>
    </source>
</evidence>
<evidence type="ECO:0000256" key="1">
    <source>
        <dbReference type="SAM" id="Coils"/>
    </source>
</evidence>
<keyword evidence="4" id="KW-1185">Reference proteome</keyword>
<evidence type="ECO:0000256" key="2">
    <source>
        <dbReference type="SAM" id="MobiDB-lite"/>
    </source>
</evidence>
<dbReference type="AlphaFoldDB" id="A0A8J6PR56"/>
<name>A0A8J6PR56_9FLAO</name>
<feature type="compositionally biased region" description="Basic and acidic residues" evidence="2">
    <location>
        <begin position="296"/>
        <end position="321"/>
    </location>
</feature>
<evidence type="ECO:0000313" key="3">
    <source>
        <dbReference type="EMBL" id="MBC9813008.1"/>
    </source>
</evidence>
<dbReference type="Proteomes" id="UP000652681">
    <property type="component" value="Unassembled WGS sequence"/>
</dbReference>
<feature type="coiled-coil region" evidence="1">
    <location>
        <begin position="6"/>
        <end position="37"/>
    </location>
</feature>
<dbReference type="RefSeq" id="WP_163491116.1">
    <property type="nucleotide sequence ID" value="NZ_JACVEL010000007.1"/>
</dbReference>
<comment type="caution">
    <text evidence="3">The sequence shown here is derived from an EMBL/GenBank/DDBJ whole genome shotgun (WGS) entry which is preliminary data.</text>
</comment>
<sequence length="337" mass="38920">MKSQDLSEYEAELIHLLDALRSAKDNAEKNQANAQFKAKLEETIRLDGAFDYPFSGLKTMGSIKSPDNEFRLFNWNVEQDDMTQKYYCYVLTFDDRSKKYKIIELKDNSFMLPQKPTEILEADNWYGALYYKIIPMKKGSKTVYTVLGWDGNNASSTMKVLDVLNFSGGTVRLGSPVFKFPKETLKRVFFEFSKKTTMYMSYEEQYSRIIFDHLAPETPALTGMYSMYVPDLSHDAFILDDGKWYLVEDVIGVNAAMSETITVSYKDDKTGEIKERKIKNKWEEPSKSHVATTPEDQMKEQAGEQKEQPAAKNNHKPDRHQPQSYNPVNGTKKKKKR</sequence>
<organism evidence="3 4">
    <name type="scientific">Taishania pollutisoli</name>
    <dbReference type="NCBI Taxonomy" id="2766479"/>
    <lineage>
        <taxon>Bacteria</taxon>
        <taxon>Pseudomonadati</taxon>
        <taxon>Bacteroidota</taxon>
        <taxon>Flavobacteriia</taxon>
        <taxon>Flavobacteriales</taxon>
        <taxon>Crocinitomicaceae</taxon>
        <taxon>Taishania</taxon>
    </lineage>
</organism>